<evidence type="ECO:0000313" key="2">
    <source>
        <dbReference type="Proteomes" id="UP001589611"/>
    </source>
</evidence>
<reference evidence="1 2" key="1">
    <citation type="submission" date="2024-09" db="EMBL/GenBank/DDBJ databases">
        <authorList>
            <person name="Sun Q."/>
            <person name="Mori K."/>
        </authorList>
    </citation>
    <scope>NUCLEOTIDE SEQUENCE [LARGE SCALE GENOMIC DNA]</scope>
    <source>
        <strain evidence="1 2">JCM 1342</strain>
    </source>
</reference>
<dbReference type="SUPFAM" id="SSF51556">
    <property type="entry name" value="Metallo-dependent hydrolases"/>
    <property type="match status" value="1"/>
</dbReference>
<comment type="caution">
    <text evidence="1">The sequence shown here is derived from an EMBL/GenBank/DDBJ whole genome shotgun (WGS) entry which is preliminary data.</text>
</comment>
<proteinExistence type="predicted"/>
<name>A0ABV5SX10_9MICO</name>
<dbReference type="RefSeq" id="WP_344711487.1">
    <property type="nucleotide sequence ID" value="NZ_BAAAWH010000001.1"/>
</dbReference>
<evidence type="ECO:0000313" key="1">
    <source>
        <dbReference type="EMBL" id="MFB9644687.1"/>
    </source>
</evidence>
<dbReference type="PANTHER" id="PTHR43135">
    <property type="entry name" value="ALPHA-D-RIBOSE 1-METHYLPHOSPHONATE 5-TRIPHOSPHATE DIPHOSPHATASE"/>
    <property type="match status" value="1"/>
</dbReference>
<dbReference type="EMBL" id="JBHMBE010000001">
    <property type="protein sequence ID" value="MFB9644687.1"/>
    <property type="molecule type" value="Genomic_DNA"/>
</dbReference>
<organism evidence="1 2">
    <name type="scientific">Microbacterium terregens</name>
    <dbReference type="NCBI Taxonomy" id="69363"/>
    <lineage>
        <taxon>Bacteria</taxon>
        <taxon>Bacillati</taxon>
        <taxon>Actinomycetota</taxon>
        <taxon>Actinomycetes</taxon>
        <taxon>Micrococcales</taxon>
        <taxon>Microbacteriaceae</taxon>
        <taxon>Microbacterium</taxon>
    </lineage>
</organism>
<dbReference type="PANTHER" id="PTHR43135:SF3">
    <property type="entry name" value="ALPHA-D-RIBOSE 1-METHYLPHOSPHONATE 5-TRIPHOSPHATE DIPHOSPHATASE"/>
    <property type="match status" value="1"/>
</dbReference>
<gene>
    <name evidence="1" type="ORF">ACFFPJ_02610</name>
</gene>
<dbReference type="Gene3D" id="3.20.20.140">
    <property type="entry name" value="Metal-dependent hydrolases"/>
    <property type="match status" value="1"/>
</dbReference>
<protein>
    <recommendedName>
        <fullName evidence="3">Amidohydrolase</fullName>
    </recommendedName>
</protein>
<dbReference type="Proteomes" id="UP001589611">
    <property type="component" value="Unassembled WGS sequence"/>
</dbReference>
<dbReference type="InterPro" id="IPR051781">
    <property type="entry name" value="Metallo-dep_Hydrolase"/>
</dbReference>
<keyword evidence="2" id="KW-1185">Reference proteome</keyword>
<evidence type="ECO:0008006" key="3">
    <source>
        <dbReference type="Google" id="ProtNLM"/>
    </source>
</evidence>
<dbReference type="InterPro" id="IPR032466">
    <property type="entry name" value="Metal_Hydrolase"/>
</dbReference>
<sequence>MPGGRSREGAGRATNHELRDLLGDDVGLCRRAISGDAGVVLPPFIDHHVHLHLIDERRLGRSGIAGVLDLGGDPVELARRTPDAMPRVAYAGAFLTAPGGYPGGRSWAPPGTVREVHDPSAHPGVNGGAATAVDEQAEFGAAVIKVALNAAAGPVIDAATLATIIATARTHALPVVAHAEGAGMARVAIDAGVDALAHTPFSERLDPSLIAAAVAIGQRWISTLDIHRADAANLDHARANLEHFLAAGGSVLYGTDLGNGDLPTGVNARELSALHEAGLRGQALLDALTDPWPGSERSQAVATFIAGNPPASSSAVPAWLAGATVVPTEELIADEHG</sequence>
<accession>A0ABV5SX10</accession>